<evidence type="ECO:0000256" key="9">
    <source>
        <dbReference type="ARBA" id="ARBA00023136"/>
    </source>
</evidence>
<sequence length="632" mass="70700">MSFSTTEVDDPTLTQQSSALSLDDHIIYTWLGVTVTCNVSNSHKLSCKLKGKPVVKKTLLRDVYGEARPGELLAIMGSSGAGKTTLLNCLTFRSDRKLDVSGFMMINGLPVTSRSLTSICGYVQQVDLFIGTLTVKESLIFHAMLRMEKGMPFEKRVARTEEVMRELNLKKCENTVVGIPGKLKGISGGEMKRLAFAAEMLTDPPILFCDEPTSGLDSFMAQNVVSVMKEMARKGKTVISTIHQPSSQVYGMFDKVLFMAEGKVAYLGSQALAGTFFKNFGAMCPSHHNPADYYVNLLAVAPGKEEQCRRKISTICEAFSNSQVAMELRDIGKRDKMYNEAYQVMKKISKYRAKWYSQFVAVFWRSWISVLKDPTALKAKLIQTIIVALIVGLVYFQQNMDQDGVMNINGAIFVSLANMTFQNMFAVIHVFCGELPIFMREHTNGMYRTDVYFIAKVLAELPMFLTLSTMYTIIVYYMIGFNSQLERMLGAVVVMVLVGNISTALGYFISCACASISVALSLAPPIVIPFLLFGGFFLNTGSIPNYLSWFQYLSWFKYGNEAMMINQWKGVKNIACTKVGTTCPKNGMVILKTLNFDEKNYYFDLLMLVVLMIALQLGAFFMLFLRSIFKLV</sequence>
<evidence type="ECO:0000256" key="11">
    <source>
        <dbReference type="SAM" id="Phobius"/>
    </source>
</evidence>
<evidence type="ECO:0000256" key="6">
    <source>
        <dbReference type="ARBA" id="ARBA00022741"/>
    </source>
</evidence>
<comment type="subcellular location">
    <subcellularLocation>
        <location evidence="1">Membrane</location>
        <topology evidence="1">Multi-pass membrane protein</topology>
    </subcellularLocation>
</comment>
<evidence type="ECO:0000313" key="13">
    <source>
        <dbReference type="EnsemblMetazoa" id="XP_014255595.1"/>
    </source>
</evidence>
<feature type="transmembrane region" description="Helical" evidence="11">
    <location>
        <begin position="451"/>
        <end position="479"/>
    </location>
</feature>
<evidence type="ECO:0000313" key="14">
    <source>
        <dbReference type="Proteomes" id="UP000494040"/>
    </source>
</evidence>
<dbReference type="Pfam" id="PF19055">
    <property type="entry name" value="ABC2_membrane_7"/>
    <property type="match status" value="1"/>
</dbReference>
<feature type="transmembrane region" description="Helical" evidence="11">
    <location>
        <begin position="601"/>
        <end position="625"/>
    </location>
</feature>
<dbReference type="GeneID" id="106670090"/>
<dbReference type="OrthoDB" id="66620at2759"/>
<dbReference type="GO" id="GO:0016887">
    <property type="term" value="F:ATP hydrolysis activity"/>
    <property type="evidence" value="ECO:0007669"/>
    <property type="project" value="InterPro"/>
</dbReference>
<evidence type="ECO:0000256" key="3">
    <source>
        <dbReference type="ARBA" id="ARBA00022448"/>
    </source>
</evidence>
<organism evidence="13 14">
    <name type="scientific">Cimex lectularius</name>
    <name type="common">Bed bug</name>
    <name type="synonym">Acanthia lectularia</name>
    <dbReference type="NCBI Taxonomy" id="79782"/>
    <lineage>
        <taxon>Eukaryota</taxon>
        <taxon>Metazoa</taxon>
        <taxon>Ecdysozoa</taxon>
        <taxon>Arthropoda</taxon>
        <taxon>Hexapoda</taxon>
        <taxon>Insecta</taxon>
        <taxon>Pterygota</taxon>
        <taxon>Neoptera</taxon>
        <taxon>Paraneoptera</taxon>
        <taxon>Hemiptera</taxon>
        <taxon>Heteroptera</taxon>
        <taxon>Panheteroptera</taxon>
        <taxon>Cimicomorpha</taxon>
        <taxon>Cimicidae</taxon>
        <taxon>Cimex</taxon>
    </lineage>
</organism>
<accession>A0A8I6S2D4</accession>
<dbReference type="InterPro" id="IPR043926">
    <property type="entry name" value="ABCG_dom"/>
</dbReference>
<evidence type="ECO:0000259" key="12">
    <source>
        <dbReference type="PROSITE" id="PS50893"/>
    </source>
</evidence>
<feature type="transmembrane region" description="Helical" evidence="11">
    <location>
        <begin position="377"/>
        <end position="396"/>
    </location>
</feature>
<dbReference type="Proteomes" id="UP000494040">
    <property type="component" value="Unassembled WGS sequence"/>
</dbReference>
<evidence type="ECO:0000256" key="10">
    <source>
        <dbReference type="ARBA" id="ARBA00039188"/>
    </source>
</evidence>
<dbReference type="OMA" id="MPRHLTY"/>
<proteinExistence type="inferred from homology"/>
<evidence type="ECO:0000256" key="7">
    <source>
        <dbReference type="ARBA" id="ARBA00022840"/>
    </source>
</evidence>
<comment type="similarity">
    <text evidence="2">Belongs to the ABC transporter superfamily. ABCG family. Eye pigment precursor importer (TC 3.A.1.204) subfamily.</text>
</comment>
<dbReference type="GO" id="GO:0031409">
    <property type="term" value="F:pigment binding"/>
    <property type="evidence" value="ECO:0007669"/>
    <property type="project" value="UniProtKB-KW"/>
</dbReference>
<keyword evidence="4" id="KW-0608">Pigment</keyword>
<dbReference type="SUPFAM" id="SSF52540">
    <property type="entry name" value="P-loop containing nucleoside triphosphate hydrolases"/>
    <property type="match status" value="1"/>
</dbReference>
<dbReference type="PANTHER" id="PTHR48041">
    <property type="entry name" value="ABC TRANSPORTER G FAMILY MEMBER 28"/>
    <property type="match status" value="1"/>
</dbReference>
<dbReference type="PANTHER" id="PTHR48041:SF129">
    <property type="entry name" value="PROTEIN WHITE"/>
    <property type="match status" value="1"/>
</dbReference>
<dbReference type="InterPro" id="IPR050352">
    <property type="entry name" value="ABCG_transporters"/>
</dbReference>
<dbReference type="GO" id="GO:0005524">
    <property type="term" value="F:ATP binding"/>
    <property type="evidence" value="ECO:0007669"/>
    <property type="project" value="UniProtKB-KW"/>
</dbReference>
<evidence type="ECO:0000256" key="1">
    <source>
        <dbReference type="ARBA" id="ARBA00004141"/>
    </source>
</evidence>
<dbReference type="EnsemblMetazoa" id="XM_014400109.2">
    <property type="protein sequence ID" value="XP_014255595.1"/>
    <property type="gene ID" value="LOC106670090"/>
</dbReference>
<dbReference type="CDD" id="cd03213">
    <property type="entry name" value="ABCG_EPDR"/>
    <property type="match status" value="1"/>
</dbReference>
<evidence type="ECO:0000256" key="2">
    <source>
        <dbReference type="ARBA" id="ARBA00005814"/>
    </source>
</evidence>
<dbReference type="AlphaFoldDB" id="A0A8I6S2D4"/>
<name>A0A8I6S2D4_CIMLE</name>
<protein>
    <recommendedName>
        <fullName evidence="10">Protein white</fullName>
    </recommendedName>
</protein>
<evidence type="ECO:0000256" key="8">
    <source>
        <dbReference type="ARBA" id="ARBA00022989"/>
    </source>
</evidence>
<dbReference type="Pfam" id="PF01061">
    <property type="entry name" value="ABC2_membrane"/>
    <property type="match status" value="1"/>
</dbReference>
<keyword evidence="14" id="KW-1185">Reference proteome</keyword>
<reference evidence="13" key="1">
    <citation type="submission" date="2022-01" db="UniProtKB">
        <authorList>
            <consortium name="EnsemblMetazoa"/>
        </authorList>
    </citation>
    <scope>IDENTIFICATION</scope>
</reference>
<dbReference type="InterPro" id="IPR003593">
    <property type="entry name" value="AAA+_ATPase"/>
</dbReference>
<dbReference type="GO" id="GO:0140359">
    <property type="term" value="F:ABC-type transporter activity"/>
    <property type="evidence" value="ECO:0007669"/>
    <property type="project" value="InterPro"/>
</dbReference>
<dbReference type="InterPro" id="IPR005284">
    <property type="entry name" value="Pigment_permease/Abcg"/>
</dbReference>
<dbReference type="Gene3D" id="3.40.50.300">
    <property type="entry name" value="P-loop containing nucleotide triphosphate hydrolases"/>
    <property type="match status" value="1"/>
</dbReference>
<evidence type="ECO:0000256" key="4">
    <source>
        <dbReference type="ARBA" id="ARBA00022474"/>
    </source>
</evidence>
<dbReference type="RefSeq" id="XP_014255595.1">
    <property type="nucleotide sequence ID" value="XM_014400109.2"/>
</dbReference>
<keyword evidence="7" id="KW-0067">ATP-binding</keyword>
<evidence type="ECO:0000256" key="5">
    <source>
        <dbReference type="ARBA" id="ARBA00022692"/>
    </source>
</evidence>
<keyword evidence="9 11" id="KW-0472">Membrane</keyword>
<keyword evidence="3" id="KW-0813">Transport</keyword>
<dbReference type="InterPro" id="IPR003439">
    <property type="entry name" value="ABC_transporter-like_ATP-bd"/>
</dbReference>
<feature type="transmembrane region" description="Helical" evidence="11">
    <location>
        <begin position="491"/>
        <end position="520"/>
    </location>
</feature>
<feature type="transmembrane region" description="Helical" evidence="11">
    <location>
        <begin position="526"/>
        <end position="547"/>
    </location>
</feature>
<dbReference type="GO" id="GO:0030659">
    <property type="term" value="C:cytoplasmic vesicle membrane"/>
    <property type="evidence" value="ECO:0007669"/>
    <property type="project" value="TreeGrafter"/>
</dbReference>
<dbReference type="KEGG" id="clec:106670090"/>
<dbReference type="InterPro" id="IPR017871">
    <property type="entry name" value="ABC_transporter-like_CS"/>
</dbReference>
<keyword evidence="6" id="KW-0547">Nucleotide-binding</keyword>
<keyword evidence="8 11" id="KW-1133">Transmembrane helix</keyword>
<dbReference type="InterPro" id="IPR027417">
    <property type="entry name" value="P-loop_NTPase"/>
</dbReference>
<dbReference type="PROSITE" id="PS50893">
    <property type="entry name" value="ABC_TRANSPORTER_2"/>
    <property type="match status" value="1"/>
</dbReference>
<keyword evidence="5 11" id="KW-0812">Transmembrane</keyword>
<dbReference type="GO" id="GO:0005886">
    <property type="term" value="C:plasma membrane"/>
    <property type="evidence" value="ECO:0007669"/>
    <property type="project" value="TreeGrafter"/>
</dbReference>
<dbReference type="CTD" id="31271"/>
<feature type="domain" description="ABC transporter" evidence="12">
    <location>
        <begin position="37"/>
        <end position="286"/>
    </location>
</feature>
<dbReference type="NCBIfam" id="TIGR00955">
    <property type="entry name" value="3a01204"/>
    <property type="match status" value="1"/>
</dbReference>
<dbReference type="SMART" id="SM00382">
    <property type="entry name" value="AAA"/>
    <property type="match status" value="1"/>
</dbReference>
<dbReference type="Pfam" id="PF00005">
    <property type="entry name" value="ABC_tran"/>
    <property type="match status" value="1"/>
</dbReference>
<dbReference type="PROSITE" id="PS00211">
    <property type="entry name" value="ABC_TRANSPORTER_1"/>
    <property type="match status" value="1"/>
</dbReference>
<dbReference type="InterPro" id="IPR013525">
    <property type="entry name" value="ABC2_TM"/>
</dbReference>